<feature type="transmembrane region" description="Helical" evidence="1">
    <location>
        <begin position="32"/>
        <end position="55"/>
    </location>
</feature>
<organism evidence="2">
    <name type="scientific">Arundo donax</name>
    <name type="common">Giant reed</name>
    <name type="synonym">Donax arundinaceus</name>
    <dbReference type="NCBI Taxonomy" id="35708"/>
    <lineage>
        <taxon>Eukaryota</taxon>
        <taxon>Viridiplantae</taxon>
        <taxon>Streptophyta</taxon>
        <taxon>Embryophyta</taxon>
        <taxon>Tracheophyta</taxon>
        <taxon>Spermatophyta</taxon>
        <taxon>Magnoliopsida</taxon>
        <taxon>Liliopsida</taxon>
        <taxon>Poales</taxon>
        <taxon>Poaceae</taxon>
        <taxon>PACMAD clade</taxon>
        <taxon>Arundinoideae</taxon>
        <taxon>Arundineae</taxon>
        <taxon>Arundo</taxon>
    </lineage>
</organism>
<evidence type="ECO:0000256" key="1">
    <source>
        <dbReference type="SAM" id="Phobius"/>
    </source>
</evidence>
<sequence>MCLCCSYKFLVYYYLDMIKCLCVRGELGRGGAVCVCVCVFLGCFSLVSMSMIGALP</sequence>
<keyword evidence="1" id="KW-1133">Transmembrane helix</keyword>
<keyword evidence="1" id="KW-0472">Membrane</keyword>
<reference evidence="2" key="2">
    <citation type="journal article" date="2015" name="Data Brief">
        <title>Shoot transcriptome of the giant reed, Arundo donax.</title>
        <authorList>
            <person name="Barrero R.A."/>
            <person name="Guerrero F.D."/>
            <person name="Moolhuijzen P."/>
            <person name="Goolsby J.A."/>
            <person name="Tidwell J."/>
            <person name="Bellgard S.E."/>
            <person name="Bellgard M.I."/>
        </authorList>
    </citation>
    <scope>NUCLEOTIDE SEQUENCE</scope>
    <source>
        <tissue evidence="2">Shoot tissue taken approximately 20 cm above the soil surface</tissue>
    </source>
</reference>
<keyword evidence="1" id="KW-0812">Transmembrane</keyword>
<protein>
    <submittedName>
        <fullName evidence="2">Uncharacterized protein</fullName>
    </submittedName>
</protein>
<dbReference type="AlphaFoldDB" id="A0A0A9DMQ8"/>
<evidence type="ECO:0000313" key="2">
    <source>
        <dbReference type="EMBL" id="JAD89879.1"/>
    </source>
</evidence>
<reference evidence="2" key="1">
    <citation type="submission" date="2014-09" db="EMBL/GenBank/DDBJ databases">
        <authorList>
            <person name="Magalhaes I.L.F."/>
            <person name="Oliveira U."/>
            <person name="Santos F.R."/>
            <person name="Vidigal T.H.D.A."/>
            <person name="Brescovit A.D."/>
            <person name="Santos A.J."/>
        </authorList>
    </citation>
    <scope>NUCLEOTIDE SEQUENCE</scope>
    <source>
        <tissue evidence="2">Shoot tissue taken approximately 20 cm above the soil surface</tissue>
    </source>
</reference>
<dbReference type="EMBL" id="GBRH01208016">
    <property type="protein sequence ID" value="JAD89879.1"/>
    <property type="molecule type" value="Transcribed_RNA"/>
</dbReference>
<name>A0A0A9DMQ8_ARUDO</name>
<proteinExistence type="predicted"/>
<accession>A0A0A9DMQ8</accession>